<name>A0A437Q5Z8_9GAMM</name>
<proteinExistence type="predicted"/>
<reference evidence="2 3" key="1">
    <citation type="submission" date="2019-01" db="EMBL/GenBank/DDBJ databases">
        <authorList>
            <person name="Chen W.-M."/>
        </authorList>
    </citation>
    <scope>NUCLEOTIDE SEQUENCE [LARGE SCALE GENOMIC DNA]</scope>
    <source>
        <strain evidence="2 3">HPM-16</strain>
    </source>
</reference>
<keyword evidence="3" id="KW-1185">Reference proteome</keyword>
<sequence>MSKNNRIFATLLFSLLSTLVSAKELQQEPMDMSGERLDAQACRVLVKEGTILPMSKLMKLADHKTTDHILDAFLIRGKTHYIYLIESVGVDGIVRTFYLDATTGERISVKP</sequence>
<evidence type="ECO:0000313" key="3">
    <source>
        <dbReference type="Proteomes" id="UP000282818"/>
    </source>
</evidence>
<keyword evidence="1" id="KW-0732">Signal</keyword>
<gene>
    <name evidence="2" type="ORF">EOE65_12765</name>
</gene>
<dbReference type="Proteomes" id="UP000282818">
    <property type="component" value="Unassembled WGS sequence"/>
</dbReference>
<dbReference type="EMBL" id="SACQ01000006">
    <property type="protein sequence ID" value="RVU29933.1"/>
    <property type="molecule type" value="Genomic_DNA"/>
</dbReference>
<feature type="chain" id="PRO_5019011566" description="PepSY domain-containing protein" evidence="1">
    <location>
        <begin position="23"/>
        <end position="111"/>
    </location>
</feature>
<comment type="caution">
    <text evidence="2">The sequence shown here is derived from an EMBL/GenBank/DDBJ whole genome shotgun (WGS) entry which is preliminary data.</text>
</comment>
<accession>A0A437Q5Z8</accession>
<dbReference type="RefSeq" id="WP_127694718.1">
    <property type="nucleotide sequence ID" value="NZ_SACQ01000006.1"/>
</dbReference>
<organism evidence="2 3">
    <name type="scientific">Neptunomonas marina</name>
    <dbReference type="NCBI Taxonomy" id="1815562"/>
    <lineage>
        <taxon>Bacteria</taxon>
        <taxon>Pseudomonadati</taxon>
        <taxon>Pseudomonadota</taxon>
        <taxon>Gammaproteobacteria</taxon>
        <taxon>Oceanospirillales</taxon>
        <taxon>Oceanospirillaceae</taxon>
        <taxon>Neptunomonas</taxon>
    </lineage>
</organism>
<evidence type="ECO:0000313" key="2">
    <source>
        <dbReference type="EMBL" id="RVU29933.1"/>
    </source>
</evidence>
<evidence type="ECO:0000256" key="1">
    <source>
        <dbReference type="SAM" id="SignalP"/>
    </source>
</evidence>
<feature type="signal peptide" evidence="1">
    <location>
        <begin position="1"/>
        <end position="22"/>
    </location>
</feature>
<protein>
    <recommendedName>
        <fullName evidence="4">PepSY domain-containing protein</fullName>
    </recommendedName>
</protein>
<evidence type="ECO:0008006" key="4">
    <source>
        <dbReference type="Google" id="ProtNLM"/>
    </source>
</evidence>
<dbReference type="AlphaFoldDB" id="A0A437Q5Z8"/>